<keyword evidence="3" id="KW-1185">Reference proteome</keyword>
<proteinExistence type="predicted"/>
<gene>
    <name evidence="2" type="ORF">PISL3812_06998</name>
</gene>
<feature type="region of interest" description="Disordered" evidence="1">
    <location>
        <begin position="434"/>
        <end position="483"/>
    </location>
</feature>
<accession>A0A0U1M2Z3</accession>
<feature type="compositionally biased region" description="Low complexity" evidence="1">
    <location>
        <begin position="436"/>
        <end position="469"/>
    </location>
</feature>
<organism evidence="2 3">
    <name type="scientific">Talaromyces islandicus</name>
    <name type="common">Penicillium islandicum</name>
    <dbReference type="NCBI Taxonomy" id="28573"/>
    <lineage>
        <taxon>Eukaryota</taxon>
        <taxon>Fungi</taxon>
        <taxon>Dikarya</taxon>
        <taxon>Ascomycota</taxon>
        <taxon>Pezizomycotina</taxon>
        <taxon>Eurotiomycetes</taxon>
        <taxon>Eurotiomycetidae</taxon>
        <taxon>Eurotiales</taxon>
        <taxon>Trichocomaceae</taxon>
        <taxon>Talaromyces</taxon>
        <taxon>Talaromyces sect. Islandici</taxon>
    </lineage>
</organism>
<dbReference type="Proteomes" id="UP000054383">
    <property type="component" value="Unassembled WGS sequence"/>
</dbReference>
<dbReference type="EMBL" id="CVMT01000007">
    <property type="protein sequence ID" value="CRG89958.1"/>
    <property type="molecule type" value="Genomic_DNA"/>
</dbReference>
<reference evidence="2 3" key="1">
    <citation type="submission" date="2015-04" db="EMBL/GenBank/DDBJ databases">
        <authorList>
            <person name="Syromyatnikov M.Y."/>
            <person name="Popov V.N."/>
        </authorList>
    </citation>
    <scope>NUCLEOTIDE SEQUENCE [LARGE SCALE GENOMIC DNA]</scope>
    <source>
        <strain evidence="2">WF-38-12</strain>
    </source>
</reference>
<protein>
    <submittedName>
        <fullName evidence="2">Uncharacterized protein</fullName>
    </submittedName>
</protein>
<evidence type="ECO:0000313" key="3">
    <source>
        <dbReference type="Proteomes" id="UP000054383"/>
    </source>
</evidence>
<feature type="region of interest" description="Disordered" evidence="1">
    <location>
        <begin position="1"/>
        <end position="37"/>
    </location>
</feature>
<name>A0A0U1M2Z3_TALIS</name>
<evidence type="ECO:0000256" key="1">
    <source>
        <dbReference type="SAM" id="MobiDB-lite"/>
    </source>
</evidence>
<dbReference type="AlphaFoldDB" id="A0A0U1M2Z3"/>
<dbReference type="OrthoDB" id="10569704at2759"/>
<evidence type="ECO:0000313" key="2">
    <source>
        <dbReference type="EMBL" id="CRG89958.1"/>
    </source>
</evidence>
<sequence length="514" mass="56466">MKLRLRGLPVPGEDGKNAAKKTGPAKASGSAKQTKKGNQASSVSAQCLVVKDDCVDLQILTRVFFSPQGALILAKGSKTADKGNNISSQLNEFSFVDLSLPHIEAPKPVALLCHPYPVLVLPVRGRKPSNKKAAEPKTPINMLDLIKCNHYPPTERGVTVHVESGVMACVEYREYSEMNVYATHEFPHSPCVDDMIIIICKTSVTFARIPGHLNAHHALVNCRRVTGALTPWLDYSEPITVYVLCPRTPNGQLWYMTEDKTDRLNAVYAHMQDFAMPIGSFLFESYWPTLSETTDIDCSITVGPVIGGDIDLTCVESPSIGNIGNSVGQDSDFGFGFGQTDAPGYGFGQDLNNVGSSRSPTNDNTLENANVWTDLGKTQKHITLAPGSGIYQTYHDDSSGSMHHGNEMQPQVQTQTHGGMSAFDQYYAEELGFINPPSFRPQVPQQQQPPQNDNPFAQNTGGYQSTNNNNRRRTSNKTIFDQDPDTIGVGFDCQPYVTRRPRLIVRDMIGERIL</sequence>